<feature type="compositionally biased region" description="Basic and acidic residues" evidence="1">
    <location>
        <begin position="56"/>
        <end position="66"/>
    </location>
</feature>
<dbReference type="InParanoid" id="M1YYV2"/>
<sequence>METTKAPVRKKSTASSSKKNASIEYNPAAAVQKKSLHRALKGDAGGNAVPVGPVSDKYEQEADRVADSVMRMPDPAVRSMNPAVGSNSQVQRSETPSASPEEMKEELQPEAAQPEEKKKDPEVLKKSLLQRTTPEDASIPDEKQEDKEMEEAEARVQRQEAEGGGGQGRSWWRGRGGQ</sequence>
<dbReference type="RefSeq" id="WP_005007918.1">
    <property type="nucleotide sequence ID" value="NZ_HG422173.1"/>
</dbReference>
<protein>
    <submittedName>
        <fullName evidence="2">Uncharacterized protein</fullName>
    </submittedName>
</protein>
<comment type="caution">
    <text evidence="2">The sequence shown here is derived from an EMBL/GenBank/DDBJ whole genome shotgun (WGS) entry which is preliminary data.</text>
</comment>
<feature type="compositionally biased region" description="Basic and acidic residues" evidence="1">
    <location>
        <begin position="114"/>
        <end position="125"/>
    </location>
</feature>
<keyword evidence="3" id="KW-1185">Reference proteome</keyword>
<dbReference type="HOGENOM" id="CLU_1509077_0_0_0"/>
<feature type="compositionally biased region" description="Basic and acidic residues" evidence="1">
    <location>
        <begin position="140"/>
        <end position="161"/>
    </location>
</feature>
<dbReference type="Proteomes" id="UP000011704">
    <property type="component" value="Unassembled WGS sequence"/>
</dbReference>
<dbReference type="AlphaFoldDB" id="M1YYV2"/>
<dbReference type="EMBL" id="CAQJ01000032">
    <property type="protein sequence ID" value="CCQ90441.1"/>
    <property type="molecule type" value="Genomic_DNA"/>
</dbReference>
<feature type="compositionally biased region" description="Gly residues" evidence="1">
    <location>
        <begin position="162"/>
        <end position="178"/>
    </location>
</feature>
<evidence type="ECO:0000313" key="3">
    <source>
        <dbReference type="Proteomes" id="UP000011704"/>
    </source>
</evidence>
<evidence type="ECO:0000313" key="2">
    <source>
        <dbReference type="EMBL" id="CCQ90441.1"/>
    </source>
</evidence>
<feature type="compositionally biased region" description="Polar residues" evidence="1">
    <location>
        <begin position="84"/>
        <end position="98"/>
    </location>
</feature>
<name>M1YYV2_NITG3</name>
<reference evidence="2 3" key="1">
    <citation type="journal article" date="2013" name="Front. Microbiol.">
        <title>The genome of Nitrospina gracilis illuminates the metabolism and evolution of the major marine nitrite oxidizer.</title>
        <authorList>
            <person name="Luecker S."/>
            <person name="Nowka B."/>
            <person name="Rattei T."/>
            <person name="Spieck E."/>
            <person name="and Daims H."/>
        </authorList>
    </citation>
    <scope>NUCLEOTIDE SEQUENCE [LARGE SCALE GENOMIC DNA]</scope>
    <source>
        <strain evidence="2 3">3/211</strain>
    </source>
</reference>
<gene>
    <name evidence="2" type="ORF">NITGR_290040</name>
</gene>
<feature type="region of interest" description="Disordered" evidence="1">
    <location>
        <begin position="1"/>
        <end position="178"/>
    </location>
</feature>
<evidence type="ECO:0000256" key="1">
    <source>
        <dbReference type="SAM" id="MobiDB-lite"/>
    </source>
</evidence>
<feature type="compositionally biased region" description="Low complexity" evidence="1">
    <location>
        <begin position="13"/>
        <end position="22"/>
    </location>
</feature>
<dbReference type="STRING" id="1266370.NITGR_290040"/>
<accession>M1YYV2</accession>
<proteinExistence type="predicted"/>
<organism evidence="2 3">
    <name type="scientific">Nitrospina gracilis (strain 3/211)</name>
    <dbReference type="NCBI Taxonomy" id="1266370"/>
    <lineage>
        <taxon>Bacteria</taxon>
        <taxon>Pseudomonadati</taxon>
        <taxon>Nitrospinota/Tectimicrobiota group</taxon>
        <taxon>Nitrospinota</taxon>
        <taxon>Nitrospinia</taxon>
        <taxon>Nitrospinales</taxon>
        <taxon>Nitrospinaceae</taxon>
        <taxon>Nitrospina</taxon>
    </lineage>
</organism>